<feature type="transmembrane region" description="Helical" evidence="14">
    <location>
        <begin position="1012"/>
        <end position="1033"/>
    </location>
</feature>
<evidence type="ECO:0000256" key="14">
    <source>
        <dbReference type="SAM" id="Phobius"/>
    </source>
</evidence>
<keyword evidence="7 14" id="KW-1133">Transmembrane helix</keyword>
<keyword evidence="6 14" id="KW-0812">Transmembrane</keyword>
<evidence type="ECO:0000256" key="10">
    <source>
        <dbReference type="ARBA" id="ARBA00023180"/>
    </source>
</evidence>
<evidence type="ECO:0000256" key="1">
    <source>
        <dbReference type="ARBA" id="ARBA00004651"/>
    </source>
</evidence>
<dbReference type="EMBL" id="OE001338">
    <property type="protein sequence ID" value="CAD7456596.1"/>
    <property type="molecule type" value="Genomic_DNA"/>
</dbReference>
<evidence type="ECO:0000256" key="6">
    <source>
        <dbReference type="ARBA" id="ARBA00022692"/>
    </source>
</evidence>
<dbReference type="GO" id="GO:0006031">
    <property type="term" value="P:chitin biosynthetic process"/>
    <property type="evidence" value="ECO:0007669"/>
    <property type="project" value="TreeGrafter"/>
</dbReference>
<evidence type="ECO:0000313" key="16">
    <source>
        <dbReference type="EMBL" id="CAD7456596.1"/>
    </source>
</evidence>
<accession>A0A7R9IDZ6</accession>
<feature type="transmembrane region" description="Helical" evidence="14">
    <location>
        <begin position="1338"/>
        <end position="1359"/>
    </location>
</feature>
<feature type="compositionally biased region" description="Polar residues" evidence="13">
    <location>
        <begin position="1184"/>
        <end position="1193"/>
    </location>
</feature>
<dbReference type="CDD" id="cd04190">
    <property type="entry name" value="Chitin_synth_C"/>
    <property type="match status" value="1"/>
</dbReference>
<evidence type="ECO:0000256" key="2">
    <source>
        <dbReference type="ARBA" id="ARBA00012543"/>
    </source>
</evidence>
<dbReference type="GO" id="GO:0005886">
    <property type="term" value="C:plasma membrane"/>
    <property type="evidence" value="ECO:0007669"/>
    <property type="project" value="UniProtKB-SubCell"/>
</dbReference>
<reference evidence="16" key="1">
    <citation type="submission" date="2020-11" db="EMBL/GenBank/DDBJ databases">
        <authorList>
            <person name="Tran Van P."/>
        </authorList>
    </citation>
    <scope>NUCLEOTIDE SEQUENCE</scope>
</reference>
<dbReference type="Pfam" id="PF03142">
    <property type="entry name" value="Chitin_synth_2"/>
    <property type="match status" value="1"/>
</dbReference>
<evidence type="ECO:0000256" key="12">
    <source>
        <dbReference type="ARBA" id="ARBA00048014"/>
    </source>
</evidence>
<keyword evidence="3" id="KW-1003">Cell membrane</keyword>
<comment type="similarity">
    <text evidence="11">Belongs to the chitin synthase family. Class IV subfamily.</text>
</comment>
<feature type="transmembrane region" description="Helical" evidence="14">
    <location>
        <begin position="411"/>
        <end position="431"/>
    </location>
</feature>
<dbReference type="PANTHER" id="PTHR22914">
    <property type="entry name" value="CHITIN SYNTHASE"/>
    <property type="match status" value="1"/>
</dbReference>
<evidence type="ECO:0000256" key="9">
    <source>
        <dbReference type="ARBA" id="ARBA00023136"/>
    </source>
</evidence>
<evidence type="ECO:0000256" key="13">
    <source>
        <dbReference type="SAM" id="MobiDB-lite"/>
    </source>
</evidence>
<evidence type="ECO:0000256" key="8">
    <source>
        <dbReference type="ARBA" id="ARBA00023054"/>
    </source>
</evidence>
<keyword evidence="4" id="KW-0328">Glycosyltransferase</keyword>
<proteinExistence type="inferred from homology"/>
<feature type="transmembrane region" description="Helical" evidence="14">
    <location>
        <begin position="983"/>
        <end position="1005"/>
    </location>
</feature>
<dbReference type="FunFam" id="3.90.550.10:FF:000139">
    <property type="entry name" value="Chitin synthase 8"/>
    <property type="match status" value="1"/>
</dbReference>
<keyword evidence="8" id="KW-0175">Coiled coil</keyword>
<feature type="domain" description="Chitin synthase chs-1/2 N-terminal putative transporter" evidence="15">
    <location>
        <begin position="52"/>
        <end position="345"/>
    </location>
</feature>
<feature type="transmembrane region" description="Helical" evidence="14">
    <location>
        <begin position="381"/>
        <end position="399"/>
    </location>
</feature>
<keyword evidence="5" id="KW-0808">Transferase</keyword>
<feature type="transmembrane region" description="Helical" evidence="14">
    <location>
        <begin position="1045"/>
        <end position="1064"/>
    </location>
</feature>
<protein>
    <recommendedName>
        <fullName evidence="2">chitin synthase</fullName>
        <ecNumber evidence="2">2.4.1.16</ecNumber>
    </recommendedName>
</protein>
<evidence type="ECO:0000256" key="5">
    <source>
        <dbReference type="ARBA" id="ARBA00022679"/>
    </source>
</evidence>
<evidence type="ECO:0000256" key="4">
    <source>
        <dbReference type="ARBA" id="ARBA00022676"/>
    </source>
</evidence>
<name>A0A7R9IDZ6_9NEOP</name>
<feature type="transmembrane region" description="Helical" evidence="14">
    <location>
        <begin position="248"/>
        <end position="265"/>
    </location>
</feature>
<feature type="transmembrane region" description="Helical" evidence="14">
    <location>
        <begin position="222"/>
        <end position="242"/>
    </location>
</feature>
<evidence type="ECO:0000256" key="7">
    <source>
        <dbReference type="ARBA" id="ARBA00022989"/>
    </source>
</evidence>
<feature type="transmembrane region" description="Helical" evidence="14">
    <location>
        <begin position="155"/>
        <end position="178"/>
    </location>
</feature>
<sequence length="1518" mass="173301">MMRHKEESLDDEDTYGTVQRPRQAVKIWNLFQDVPPSEESGSSADHHAFDVAIQVTKVLAYFLTFLVVLGGSVVCKGTLLFMTSQLRADTVVTYCNATLGRNKQFVAEISEEERYSWMWALLFSFLAPELCTLFRSARMCFFKSFEKPKWKEFSIVFLMETLHTVGIGLLVFVILPYLDVIKGAMLTNCVCFVPALLAIFSRGNEEFSELKSKKIGVGKMKLSVDLLAAICQGSGLLIWPLLNGIGNLELWFIPVAVFCISCGWWENYVTLPRNIDSKSLQALRKFMKRLMDNRYRYYTYIFVSLWKMIIFFGMTVLTVYAKDSYQPLAVSKMFTNFKSFFSLRHINVTEIRPVLSGTGLPDLNDVTPASGITEMEAWHMAPIWVFVIHFFSAYLCYIFGKFACKIRIQTVSFAFPINLAVPVTVSLLALVCGLRTADPCVFSGVIPDYLFFNSPDIYNLGAFLTSQHVWAWLLWLGSQMWITIHLWTPQSDPLSSTEKLFVTPLYSSFLIDQSLGMNRRRNDKDFVVRLEDVRDINDEFDEIEEDVALDEKHPAKGNTEFMSNTLLSEHVQPMDSITRVYACATMWHETREEMICMIKSLLRMDVDHAIRKYLQKHLELIDPNYYEFETHILFDDAFERKDGEYIINQYVKDFMKTMNETVQSFHGIRLQPPTAFPTPYGGRLVWTLPGKTKILVHLKDKDKIRHRKRWSQVMYMYYLLGHRIMELPIHIDRKAVIAQNTYILAMDGDVDFQPQAVHLLIDLMKKNDTLGSSCGRIHPIGQGAMAWYQLFEYAVGHWLQKATEHMIGCVLCSPGAFSLFRARALMDDGVMKRYTFTANEPRHYVQYDQGEDRWLCTLLLQQGYRVEYSAASDAYTHCPESFDEFYNQRRRWVPSTMANIFDLLGSAKKTSQINDNISLPYIFYHVIMMAGSILGPGTIFLMLVGAFVSAFKIGNMVSFEYNIIPVFIFILTCSFCSSKIQLFMAMIISTVYGLVMMAVVVGIALQIKEDGPLAPASMFFFVFAGELIIAGLLHPREINCLPAMLIYYITVPSMYMLLILYSLFNMNNISWGTREAPVTPGAGKTKKEIEEEKKKAEEEAKLKKKKTPFFGFLQGNNKSPEEEGSIEFSLAGLFKCMLCTHPKSVDDKLQLARIAESINSIGRRIEMIERRIDPTAPSRRRGSMSINGHTVSLQEEPEEEDSYSDSIEDMGVSDSKIARDDLINPFWILALEVKGPTDFLADNEVVFWKDLIEEYLFPIDENPEEKKKLEKGLREMRNKYVFAFIMLNSLFVLAIFLLQLNQDQMHISWPLGAKSYISFNSTSNEIVIVKSYLSLEPIGILFVLFFAVILVIQFIGMIMHRLSTLSHLLASTTLRIGSKSSEIDLNNGIVNESVIEDLKKIARLPDVNNLDMGKPQVSGPRKTTIAHLLQRADKELTVGTIAESLNNVFESVTDTKDKCMREVCEDVVGVQLDNVIVRVLLNSDDAILMAEKESDLRDALNHLSVVTDRMDLRINDSI</sequence>
<feature type="region of interest" description="Disordered" evidence="13">
    <location>
        <begin position="1174"/>
        <end position="1207"/>
    </location>
</feature>
<dbReference type="GO" id="GO:0004100">
    <property type="term" value="F:chitin synthase activity"/>
    <property type="evidence" value="ECO:0007669"/>
    <property type="project" value="UniProtKB-EC"/>
</dbReference>
<dbReference type="InterPro" id="IPR029044">
    <property type="entry name" value="Nucleotide-diphossugar_trans"/>
</dbReference>
<feature type="transmembrane region" description="Helical" evidence="14">
    <location>
        <begin position="1280"/>
        <end position="1300"/>
    </location>
</feature>
<feature type="transmembrane region" description="Helical" evidence="14">
    <location>
        <begin position="921"/>
        <end position="947"/>
    </location>
</feature>
<dbReference type="PANTHER" id="PTHR22914:SF14">
    <property type="entry name" value="CHITIN SYNTHASE"/>
    <property type="match status" value="1"/>
</dbReference>
<evidence type="ECO:0000256" key="11">
    <source>
        <dbReference type="ARBA" id="ARBA00046329"/>
    </source>
</evidence>
<feature type="transmembrane region" description="Helical" evidence="14">
    <location>
        <begin position="115"/>
        <end position="134"/>
    </location>
</feature>
<dbReference type="InterPro" id="IPR004835">
    <property type="entry name" value="Chitin_synth"/>
</dbReference>
<feature type="compositionally biased region" description="Acidic residues" evidence="13">
    <location>
        <begin position="1195"/>
        <end position="1207"/>
    </location>
</feature>
<feature type="transmembrane region" description="Helical" evidence="14">
    <location>
        <begin position="58"/>
        <end position="82"/>
    </location>
</feature>
<comment type="catalytic activity">
    <reaction evidence="12">
        <text>[(1-&gt;4)-N-acetyl-beta-D-glucosaminyl](n) + UDP-N-acetyl-alpha-D-glucosamine = [(1-&gt;4)-N-acetyl-beta-D-glucosaminyl](n+1) + UDP + H(+)</text>
        <dbReference type="Rhea" id="RHEA:16637"/>
        <dbReference type="Rhea" id="RHEA-COMP:9593"/>
        <dbReference type="Rhea" id="RHEA-COMP:9595"/>
        <dbReference type="ChEBI" id="CHEBI:15378"/>
        <dbReference type="ChEBI" id="CHEBI:17029"/>
        <dbReference type="ChEBI" id="CHEBI:57705"/>
        <dbReference type="ChEBI" id="CHEBI:58223"/>
        <dbReference type="EC" id="2.4.1.16"/>
    </reaction>
</comment>
<evidence type="ECO:0000256" key="3">
    <source>
        <dbReference type="ARBA" id="ARBA00022475"/>
    </source>
</evidence>
<keyword evidence="9 14" id="KW-0472">Membrane</keyword>
<dbReference type="Pfam" id="PF23000">
    <property type="entry name" value="ChitinSynthase_IV_N"/>
    <property type="match status" value="1"/>
</dbReference>
<dbReference type="EC" id="2.4.1.16" evidence="2"/>
<feature type="transmembrane region" description="Helical" evidence="14">
    <location>
        <begin position="184"/>
        <end position="201"/>
    </location>
</feature>
<organism evidence="16">
    <name type="scientific">Timema tahoe</name>
    <dbReference type="NCBI Taxonomy" id="61484"/>
    <lineage>
        <taxon>Eukaryota</taxon>
        <taxon>Metazoa</taxon>
        <taxon>Ecdysozoa</taxon>
        <taxon>Arthropoda</taxon>
        <taxon>Hexapoda</taxon>
        <taxon>Insecta</taxon>
        <taxon>Pterygota</taxon>
        <taxon>Neoptera</taxon>
        <taxon>Polyneoptera</taxon>
        <taxon>Phasmatodea</taxon>
        <taxon>Timematodea</taxon>
        <taxon>Timematoidea</taxon>
        <taxon>Timematidae</taxon>
        <taxon>Timema</taxon>
    </lineage>
</organism>
<comment type="subcellular location">
    <subcellularLocation>
        <location evidence="1">Cell membrane</location>
        <topology evidence="1">Multi-pass membrane protein</topology>
    </subcellularLocation>
</comment>
<dbReference type="InterPro" id="IPR055120">
    <property type="entry name" value="Chs-1/2_IV_N"/>
</dbReference>
<evidence type="ECO:0000259" key="15">
    <source>
        <dbReference type="Pfam" id="PF23000"/>
    </source>
</evidence>
<feature type="transmembrane region" description="Helical" evidence="14">
    <location>
        <begin position="297"/>
        <end position="321"/>
    </location>
</feature>
<dbReference type="SUPFAM" id="SSF53448">
    <property type="entry name" value="Nucleotide-diphospho-sugar transferases"/>
    <property type="match status" value="1"/>
</dbReference>
<keyword evidence="10" id="KW-0325">Glycoprotein</keyword>
<gene>
    <name evidence="16" type="ORF">TTEB3V08_LOCUS4623</name>
</gene>
<feature type="transmembrane region" description="Helical" evidence="14">
    <location>
        <begin position="959"/>
        <end position="977"/>
    </location>
</feature>